<organism evidence="1 2">
    <name type="scientific">Luteococcus japonicus LSP_Lj1</name>
    <dbReference type="NCBI Taxonomy" id="1255658"/>
    <lineage>
        <taxon>Bacteria</taxon>
        <taxon>Bacillati</taxon>
        <taxon>Actinomycetota</taxon>
        <taxon>Actinomycetes</taxon>
        <taxon>Propionibacteriales</taxon>
        <taxon>Propionibacteriaceae</taxon>
        <taxon>Luteococcus</taxon>
    </lineage>
</organism>
<dbReference type="AlphaFoldDB" id="A0A1R4KJJ2"/>
<sequence length="275" mass="30683">MPTAHPSHRYLLCDGCGTGHLEHAPERPEDLYTEDYFVEGGELAGYVDYEADERWHRINARARLRRLHHALGLAHIPGRLVEVGSATGFFLDVAREAGWQTHGVEASTWAARRARDKGHDVTDQLATLDVDPVDAVCFFQVLEHMPDPAGALREAARRLRPGGVVLCETWDVNSATARRAGARWQQLSPPSVMWLFNRDAMSHLARETGLEMVNWRTTTKWVSVATVLGQSVPIVGRGRAGRALRTAGRWAAVRYPLDDLVTFTLVKRDMSRSAD</sequence>
<name>A0A1R4KJJ2_9ACTN</name>
<dbReference type="Proteomes" id="UP000188342">
    <property type="component" value="Unassembled WGS sequence"/>
</dbReference>
<protein>
    <submittedName>
        <fullName evidence="1">UL36 very large tegument protein</fullName>
    </submittedName>
</protein>
<dbReference type="InterPro" id="IPR029063">
    <property type="entry name" value="SAM-dependent_MTases_sf"/>
</dbReference>
<dbReference type="PANTHER" id="PTHR43861">
    <property type="entry name" value="TRANS-ACONITATE 2-METHYLTRANSFERASE-RELATED"/>
    <property type="match status" value="1"/>
</dbReference>
<keyword evidence="2" id="KW-1185">Reference proteome</keyword>
<dbReference type="Gene3D" id="3.40.50.150">
    <property type="entry name" value="Vaccinia Virus protein VP39"/>
    <property type="match status" value="1"/>
</dbReference>
<dbReference type="CDD" id="cd02440">
    <property type="entry name" value="AdoMet_MTases"/>
    <property type="match status" value="1"/>
</dbReference>
<dbReference type="STRING" id="1255658.FM114_15055"/>
<evidence type="ECO:0000313" key="2">
    <source>
        <dbReference type="Proteomes" id="UP000188342"/>
    </source>
</evidence>
<proteinExistence type="predicted"/>
<dbReference type="SUPFAM" id="SSF53335">
    <property type="entry name" value="S-adenosyl-L-methionine-dependent methyltransferases"/>
    <property type="match status" value="1"/>
</dbReference>
<dbReference type="Pfam" id="PF13489">
    <property type="entry name" value="Methyltransf_23"/>
    <property type="match status" value="1"/>
</dbReference>
<gene>
    <name evidence="1" type="ORF">FM114_15055</name>
</gene>
<dbReference type="EMBL" id="FUKQ01000058">
    <property type="protein sequence ID" value="SJN44395.1"/>
    <property type="molecule type" value="Genomic_DNA"/>
</dbReference>
<reference evidence="1 2" key="1">
    <citation type="submission" date="2017-02" db="EMBL/GenBank/DDBJ databases">
        <authorList>
            <person name="Peterson S.W."/>
        </authorList>
    </citation>
    <scope>NUCLEOTIDE SEQUENCE [LARGE SCALE GENOMIC DNA]</scope>
    <source>
        <strain evidence="1 2">LSP_Lj1</strain>
    </source>
</reference>
<accession>A0A1R4KJJ2</accession>
<evidence type="ECO:0000313" key="1">
    <source>
        <dbReference type="EMBL" id="SJN44395.1"/>
    </source>
</evidence>